<sequence>MSYGSNLLNRHNRCKLTGRGMTARDSVFHDAHARSAEQQIHWSTC</sequence>
<dbReference type="PATRIC" id="fig|991778.3.peg.5679"/>
<organism evidence="1 2">
    <name type="scientific">Rhodopirellula baltica WH47</name>
    <dbReference type="NCBI Taxonomy" id="991778"/>
    <lineage>
        <taxon>Bacteria</taxon>
        <taxon>Pseudomonadati</taxon>
        <taxon>Planctomycetota</taxon>
        <taxon>Planctomycetia</taxon>
        <taxon>Pirellulales</taxon>
        <taxon>Pirellulaceae</taxon>
        <taxon>Rhodopirellula</taxon>
    </lineage>
</organism>
<dbReference type="Proteomes" id="UP000006222">
    <property type="component" value="Unassembled WGS sequence"/>
</dbReference>
<dbReference type="AlphaFoldDB" id="F2B051"/>
<name>F2B051_RHOBT</name>
<gene>
    <name evidence="1" type="ORF">RBWH47_04271</name>
</gene>
<dbReference type="EMBL" id="AFAR01000275">
    <property type="protein sequence ID" value="EGF24710.1"/>
    <property type="molecule type" value="Genomic_DNA"/>
</dbReference>
<reference evidence="1 2" key="1">
    <citation type="journal article" date="2013" name="Mar. Genomics">
        <title>Expression of sulfatases in Rhodopirellula baltica and the diversity of sulfatases in the genus Rhodopirellula.</title>
        <authorList>
            <person name="Wegner C.E."/>
            <person name="Richter-Heitmann T."/>
            <person name="Klindworth A."/>
            <person name="Klockow C."/>
            <person name="Richter M."/>
            <person name="Achstetter T."/>
            <person name="Glockner F.O."/>
            <person name="Harder J."/>
        </authorList>
    </citation>
    <scope>NUCLEOTIDE SEQUENCE [LARGE SCALE GENOMIC DNA]</scope>
    <source>
        <strain evidence="1 2">WH47</strain>
    </source>
</reference>
<protein>
    <submittedName>
        <fullName evidence="1">Uncharacterized protein</fullName>
    </submittedName>
</protein>
<evidence type="ECO:0000313" key="1">
    <source>
        <dbReference type="EMBL" id="EGF24710.1"/>
    </source>
</evidence>
<evidence type="ECO:0000313" key="2">
    <source>
        <dbReference type="Proteomes" id="UP000006222"/>
    </source>
</evidence>
<proteinExistence type="predicted"/>
<comment type="caution">
    <text evidence="1">The sequence shown here is derived from an EMBL/GenBank/DDBJ whole genome shotgun (WGS) entry which is preliminary data.</text>
</comment>
<accession>F2B051</accession>